<dbReference type="EMBL" id="JAWDIP010000004">
    <property type="protein sequence ID" value="MDY0396919.1"/>
    <property type="molecule type" value="Genomic_DNA"/>
</dbReference>
<reference evidence="5 6" key="1">
    <citation type="submission" date="2023-10" db="EMBL/GenBank/DDBJ databases">
        <title>Virgibacillus halophilus 5B73C genome.</title>
        <authorList>
            <person name="Miliotis G."/>
            <person name="Sengupta P."/>
            <person name="Hameed A."/>
            <person name="Chuvochina M."/>
            <person name="Mcdonagh F."/>
            <person name="Simpson A.C."/>
            <person name="Singh N.K."/>
            <person name="Rekha P.D."/>
            <person name="Raman K."/>
            <person name="Hugenholtz P."/>
            <person name="Venkateswaran K."/>
        </authorList>
    </citation>
    <scope>NUCLEOTIDE SEQUENCE [LARGE SCALE GENOMIC DNA]</scope>
    <source>
        <strain evidence="5 6">5B73C</strain>
    </source>
</reference>
<comment type="similarity">
    <text evidence="1">Belongs to the class IV-like SAM-binding methyltransferase superfamily. RNA methyltransferase TrmH family.</text>
</comment>
<dbReference type="PANTHER" id="PTHR43191:SF2">
    <property type="entry name" value="RRNA METHYLTRANSFERASE 3, MITOCHONDRIAL"/>
    <property type="match status" value="1"/>
</dbReference>
<evidence type="ECO:0000256" key="1">
    <source>
        <dbReference type="ARBA" id="ARBA00007228"/>
    </source>
</evidence>
<dbReference type="PANTHER" id="PTHR43191">
    <property type="entry name" value="RRNA METHYLTRANSFERASE 3"/>
    <property type="match status" value="1"/>
</dbReference>
<name>A0ABU5CCH9_9BACI</name>
<dbReference type="SUPFAM" id="SSF55315">
    <property type="entry name" value="L30e-like"/>
    <property type="match status" value="1"/>
</dbReference>
<dbReference type="InterPro" id="IPR001537">
    <property type="entry name" value="SpoU_MeTrfase"/>
</dbReference>
<dbReference type="InterPro" id="IPR053888">
    <property type="entry name" value="MRM3-like_sub_bind"/>
</dbReference>
<comment type="caution">
    <text evidence="5">The sequence shown here is derived from an EMBL/GenBank/DDBJ whole genome shotgun (WGS) entry which is preliminary data.</text>
</comment>
<evidence type="ECO:0000256" key="2">
    <source>
        <dbReference type="ARBA" id="ARBA00022603"/>
    </source>
</evidence>
<organism evidence="5 6">
    <name type="scientific">Tigheibacillus halophilus</name>
    <dbReference type="NCBI Taxonomy" id="361280"/>
    <lineage>
        <taxon>Bacteria</taxon>
        <taxon>Bacillati</taxon>
        <taxon>Bacillota</taxon>
        <taxon>Bacilli</taxon>
        <taxon>Bacillales</taxon>
        <taxon>Bacillaceae</taxon>
        <taxon>Tigheibacillus</taxon>
    </lineage>
</organism>
<dbReference type="InterPro" id="IPR029028">
    <property type="entry name" value="Alpha/beta_knot_MTases"/>
</dbReference>
<proteinExistence type="inferred from homology"/>
<accession>A0ABU5CCH9</accession>
<evidence type="ECO:0000259" key="4">
    <source>
        <dbReference type="SMART" id="SM00967"/>
    </source>
</evidence>
<dbReference type="Proteomes" id="UP001281447">
    <property type="component" value="Unassembled WGS sequence"/>
</dbReference>
<dbReference type="InterPro" id="IPR029026">
    <property type="entry name" value="tRNA_m1G_MTases_N"/>
</dbReference>
<evidence type="ECO:0000256" key="3">
    <source>
        <dbReference type="ARBA" id="ARBA00022679"/>
    </source>
</evidence>
<feature type="domain" description="RNA 2-O ribose methyltransferase substrate binding" evidence="4">
    <location>
        <begin position="3"/>
        <end position="71"/>
    </location>
</feature>
<dbReference type="InterPro" id="IPR013123">
    <property type="entry name" value="SpoU_subst-bd"/>
</dbReference>
<dbReference type="SUPFAM" id="SSF75217">
    <property type="entry name" value="alpha/beta knot"/>
    <property type="match status" value="1"/>
</dbReference>
<sequence>MFLMEGYHLVEEALKSDWKVHELIISEDIVQLPEWIKGENIYQLRSHVFEHICQTENPQGIAAVLETKWMKPVYGARNLLLLDRIQDPGNLGTIIRTADACGFDGIILGSGTVDVFNDKVIRSTQGSIFHIAIEQADLSEKMKELQKDGYSIWATALRNSQDYQQIKPTEKIALLLGNEGSGVQDTLLRSADEIARIPIYGKAESLNVSVAAGILMYHVKHIH</sequence>
<dbReference type="Pfam" id="PF00588">
    <property type="entry name" value="SpoU_methylase"/>
    <property type="match status" value="1"/>
</dbReference>
<dbReference type="Gene3D" id="3.40.1280.10">
    <property type="match status" value="1"/>
</dbReference>
<dbReference type="Gene3D" id="3.30.1330.30">
    <property type="match status" value="1"/>
</dbReference>
<dbReference type="InterPro" id="IPR029064">
    <property type="entry name" value="Ribosomal_eL30-like_sf"/>
</dbReference>
<evidence type="ECO:0000313" key="5">
    <source>
        <dbReference type="EMBL" id="MDY0396919.1"/>
    </source>
</evidence>
<dbReference type="GO" id="GO:0032259">
    <property type="term" value="P:methylation"/>
    <property type="evidence" value="ECO:0007669"/>
    <property type="project" value="UniProtKB-KW"/>
</dbReference>
<dbReference type="GO" id="GO:0008168">
    <property type="term" value="F:methyltransferase activity"/>
    <property type="evidence" value="ECO:0007669"/>
    <property type="project" value="UniProtKB-KW"/>
</dbReference>
<dbReference type="Pfam" id="PF22435">
    <property type="entry name" value="MRM3-like_sub_bind"/>
    <property type="match status" value="1"/>
</dbReference>
<dbReference type="CDD" id="cd18095">
    <property type="entry name" value="SpoU-like_rRNA-MTase"/>
    <property type="match status" value="1"/>
</dbReference>
<dbReference type="InterPro" id="IPR051259">
    <property type="entry name" value="rRNA_Methyltransferase"/>
</dbReference>
<evidence type="ECO:0000313" key="6">
    <source>
        <dbReference type="Proteomes" id="UP001281447"/>
    </source>
</evidence>
<keyword evidence="6" id="KW-1185">Reference proteome</keyword>
<dbReference type="SMART" id="SM00967">
    <property type="entry name" value="SpoU_sub_bind"/>
    <property type="match status" value="1"/>
</dbReference>
<gene>
    <name evidence="5" type="ORF">RWE15_24805</name>
</gene>
<keyword evidence="3" id="KW-0808">Transferase</keyword>
<protein>
    <submittedName>
        <fullName evidence="5">RNA methyltransferase</fullName>
    </submittedName>
</protein>
<keyword evidence="2 5" id="KW-0489">Methyltransferase</keyword>